<name>A0AAE1MEK9_9FABA</name>
<evidence type="ECO:0000256" key="5">
    <source>
        <dbReference type="ARBA" id="ARBA00023136"/>
    </source>
</evidence>
<feature type="transmembrane region" description="Helical" evidence="6">
    <location>
        <begin position="377"/>
        <end position="395"/>
    </location>
</feature>
<evidence type="ECO:0000256" key="6">
    <source>
        <dbReference type="SAM" id="Phobius"/>
    </source>
</evidence>
<proteinExistence type="inferred from homology"/>
<dbReference type="HAMAP" id="MF_00221">
    <property type="entry name" value="NRAMP"/>
    <property type="match status" value="1"/>
</dbReference>
<feature type="transmembrane region" description="Helical" evidence="6">
    <location>
        <begin position="440"/>
        <end position="460"/>
    </location>
</feature>
<dbReference type="PANTHER" id="PTHR11706">
    <property type="entry name" value="SOLUTE CARRIER PROTEIN FAMILY 11 MEMBER"/>
    <property type="match status" value="1"/>
</dbReference>
<dbReference type="GO" id="GO:0042742">
    <property type="term" value="P:defense response to bacterium"/>
    <property type="evidence" value="ECO:0007669"/>
    <property type="project" value="TreeGrafter"/>
</dbReference>
<organism evidence="7 8">
    <name type="scientific">Acacia crassicarpa</name>
    <name type="common">northern wattle</name>
    <dbReference type="NCBI Taxonomy" id="499986"/>
    <lineage>
        <taxon>Eukaryota</taxon>
        <taxon>Viridiplantae</taxon>
        <taxon>Streptophyta</taxon>
        <taxon>Embryophyta</taxon>
        <taxon>Tracheophyta</taxon>
        <taxon>Spermatophyta</taxon>
        <taxon>Magnoliopsida</taxon>
        <taxon>eudicotyledons</taxon>
        <taxon>Gunneridae</taxon>
        <taxon>Pentapetalae</taxon>
        <taxon>rosids</taxon>
        <taxon>fabids</taxon>
        <taxon>Fabales</taxon>
        <taxon>Fabaceae</taxon>
        <taxon>Caesalpinioideae</taxon>
        <taxon>mimosoid clade</taxon>
        <taxon>Acacieae</taxon>
        <taxon>Acacia</taxon>
    </lineage>
</organism>
<dbReference type="GO" id="GO:0015086">
    <property type="term" value="F:cadmium ion transmembrane transporter activity"/>
    <property type="evidence" value="ECO:0007669"/>
    <property type="project" value="TreeGrafter"/>
</dbReference>
<keyword evidence="3 6" id="KW-0812">Transmembrane</keyword>
<keyword evidence="4 6" id="KW-1133">Transmembrane helix</keyword>
<keyword evidence="8" id="KW-1185">Reference proteome</keyword>
<dbReference type="AlphaFoldDB" id="A0AAE1MEK9"/>
<feature type="transmembrane region" description="Helical" evidence="6">
    <location>
        <begin position="167"/>
        <end position="185"/>
    </location>
</feature>
<comment type="subcellular location">
    <subcellularLocation>
        <location evidence="1">Membrane</location>
        <topology evidence="1">Multi-pass membrane protein</topology>
    </subcellularLocation>
</comment>
<dbReference type="PANTHER" id="PTHR11706:SF109">
    <property type="entry name" value="METAL TRANSPORTER NRAMP3"/>
    <property type="match status" value="1"/>
</dbReference>
<dbReference type="NCBIfam" id="NF037982">
    <property type="entry name" value="Nramp_1"/>
    <property type="match status" value="1"/>
</dbReference>
<dbReference type="GO" id="GO:2000379">
    <property type="term" value="P:positive regulation of reactive oxygen species metabolic process"/>
    <property type="evidence" value="ECO:0007669"/>
    <property type="project" value="TreeGrafter"/>
</dbReference>
<dbReference type="EMBL" id="JAWXYG010000009">
    <property type="protein sequence ID" value="KAK4262360.1"/>
    <property type="molecule type" value="Genomic_DNA"/>
</dbReference>
<evidence type="ECO:0000313" key="7">
    <source>
        <dbReference type="EMBL" id="KAK4262360.1"/>
    </source>
</evidence>
<feature type="transmembrane region" description="Helical" evidence="6">
    <location>
        <begin position="135"/>
        <end position="161"/>
    </location>
</feature>
<comment type="similarity">
    <text evidence="2">Belongs to the NRAMP (TC 2.A.55) family.</text>
</comment>
<dbReference type="GO" id="GO:0005774">
    <property type="term" value="C:vacuolar membrane"/>
    <property type="evidence" value="ECO:0007669"/>
    <property type="project" value="TreeGrafter"/>
</dbReference>
<evidence type="ECO:0000313" key="8">
    <source>
        <dbReference type="Proteomes" id="UP001293593"/>
    </source>
</evidence>
<dbReference type="Pfam" id="PF01566">
    <property type="entry name" value="Nramp"/>
    <property type="match status" value="1"/>
</dbReference>
<feature type="transmembrane region" description="Helical" evidence="6">
    <location>
        <begin position="336"/>
        <end position="357"/>
    </location>
</feature>
<dbReference type="GO" id="GO:0005384">
    <property type="term" value="F:manganese ion transmembrane transporter activity"/>
    <property type="evidence" value="ECO:0007669"/>
    <property type="project" value="TreeGrafter"/>
</dbReference>
<gene>
    <name evidence="7" type="ORF">QN277_027930</name>
</gene>
<dbReference type="NCBIfam" id="TIGR01197">
    <property type="entry name" value="nramp"/>
    <property type="match status" value="1"/>
</dbReference>
<evidence type="ECO:0000256" key="4">
    <source>
        <dbReference type="ARBA" id="ARBA00022989"/>
    </source>
</evidence>
<dbReference type="PRINTS" id="PR00447">
    <property type="entry name" value="NATRESASSCMP"/>
</dbReference>
<feature type="transmembrane region" description="Helical" evidence="6">
    <location>
        <begin position="197"/>
        <end position="214"/>
    </location>
</feature>
<evidence type="ECO:0000256" key="3">
    <source>
        <dbReference type="ARBA" id="ARBA00022692"/>
    </source>
</evidence>
<evidence type="ECO:0000256" key="2">
    <source>
        <dbReference type="ARBA" id="ARBA00009965"/>
    </source>
</evidence>
<dbReference type="InterPro" id="IPR001046">
    <property type="entry name" value="NRAMP_fam"/>
</dbReference>
<feature type="transmembrane region" description="Helical" evidence="6">
    <location>
        <begin position="407"/>
        <end position="428"/>
    </location>
</feature>
<feature type="transmembrane region" description="Helical" evidence="6">
    <location>
        <begin position="92"/>
        <end position="114"/>
    </location>
</feature>
<comment type="caution">
    <text evidence="7">The sequence shown here is derived from an EMBL/GenBank/DDBJ whole genome shotgun (WGS) entry which is preliminary data.</text>
</comment>
<protein>
    <submittedName>
        <fullName evidence="7">Uncharacterized protein</fullName>
    </submittedName>
</protein>
<feature type="transmembrane region" description="Helical" evidence="6">
    <location>
        <begin position="472"/>
        <end position="493"/>
    </location>
</feature>
<keyword evidence="5 6" id="KW-0472">Membrane</keyword>
<feature type="transmembrane region" description="Helical" evidence="6">
    <location>
        <begin position="240"/>
        <end position="259"/>
    </location>
</feature>
<evidence type="ECO:0000256" key="1">
    <source>
        <dbReference type="ARBA" id="ARBA00004141"/>
    </source>
</evidence>
<dbReference type="Proteomes" id="UP001293593">
    <property type="component" value="Unassembled WGS sequence"/>
</dbReference>
<feature type="transmembrane region" description="Helical" evidence="6">
    <location>
        <begin position="280"/>
        <end position="303"/>
    </location>
</feature>
<accession>A0AAE1MEK9</accession>
<sequence length="516" mass="56342">MPPQDIEHEQRLLVDSDKQTAEAAYDSSEKVVVVGIEESNNDFDDGDRAPPFSWKKLWLFTGPGFLMSIAFLDPGNLEGDLQAGAIAGYSLLWLLMWATAMGLLVQLLAARLGVVTGKHLAELCREEYPTWARMVLWVMAELALIGSDIQEVIGSAIAIRILSNGTVPLWAGVVITACDCFIFLFLENYGVRKLEAFFAVLIGVMAVSFAWMFGETKPSGKDLLLGILVPKLSSRTIQKAVGVVGCIIMPHNVFLHSALVQSRQVEQNKKGRVQEALNYYSIESTAALVVSFIINVFVTTVFAKSFYGTDLANSVGLVNAGQYLEEKYGGGLLPILYIWAIGLLAAGQSSTITGTYAGQFIMGGFLNLRLKKWMRSLITRSCAIIPTVTVALVFETSEDSLDVLNEWLNVLQSIQIPFALIPLLFLVSKEHIMGAFRIGPVLKIIAWFVAALVIAINGYLMLEFFNSEVNGVMLGAVLCAFAAAYVAFILYLVSRAITFSPGQSSTQSKTITNSNN</sequence>
<reference evidence="7" key="1">
    <citation type="submission" date="2023-10" db="EMBL/GenBank/DDBJ databases">
        <title>Chromosome-level genome of the transformable northern wattle, Acacia crassicarpa.</title>
        <authorList>
            <person name="Massaro I."/>
            <person name="Sinha N.R."/>
            <person name="Poethig S."/>
            <person name="Leichty A.R."/>
        </authorList>
    </citation>
    <scope>NUCLEOTIDE SEQUENCE</scope>
    <source>
        <strain evidence="7">Acra3RX</strain>
        <tissue evidence="7">Leaf</tissue>
    </source>
</reference>
<dbReference type="GO" id="GO:0034755">
    <property type="term" value="P:iron ion transmembrane transport"/>
    <property type="evidence" value="ECO:0007669"/>
    <property type="project" value="TreeGrafter"/>
</dbReference>